<dbReference type="Pfam" id="PF00361">
    <property type="entry name" value="Proton_antipo_M"/>
    <property type="match status" value="1"/>
</dbReference>
<feature type="transmembrane region" description="Helical" evidence="18">
    <location>
        <begin position="6"/>
        <end position="32"/>
    </location>
</feature>
<organism evidence="20">
    <name type="scientific">Scolytinae sp. BMNH 1040146</name>
    <dbReference type="NCBI Taxonomy" id="1903785"/>
    <lineage>
        <taxon>Eukaryota</taxon>
        <taxon>Metazoa</taxon>
        <taxon>Ecdysozoa</taxon>
        <taxon>Arthropoda</taxon>
        <taxon>Hexapoda</taxon>
        <taxon>Insecta</taxon>
        <taxon>Pterygota</taxon>
        <taxon>Neoptera</taxon>
        <taxon>Endopterygota</taxon>
        <taxon>Coleoptera</taxon>
        <taxon>Polyphaga</taxon>
        <taxon>Cucujiformia</taxon>
        <taxon>Curculionidae</taxon>
        <taxon>Scolytinae</taxon>
    </lineage>
</organism>
<feature type="transmembrane region" description="Helical" evidence="18">
    <location>
        <begin position="228"/>
        <end position="250"/>
    </location>
</feature>
<sequence length="329" mass="37708">MLFLSTLMIGTVISISATSWFTAWMGLEINLLSLIPLMKKFNNNLATEATLKYFIVQAMASMILLMTSLMFVTTELQTENMKTLSILMDSSLFIKMGAAPLHFWVPEVVSGISWNLTLLILTWQKITPMILLMYTNYNPTLMTIIIIMSSLTGGLMGINQICIRKILAYSSINHIGWMLSASLFSMMMWLMYFLIYSIMNLSIILMLKENKIYFLNQINKIKNFSMKLKFSMNFLSLGGLPPFLGFLPKWLTVHSLIMKEMFYLPVILIISTLISLYIYMRLTFFSFTNSISNSMNMTTKYNLSTMFTIFSAFSSISLILLINLSNLMM</sequence>
<accession>A0A343A554</accession>
<keyword evidence="14 18" id="KW-0830">Ubiquinone</keyword>
<keyword evidence="11 18" id="KW-0249">Electron transport</keyword>
<comment type="subcellular location">
    <subcellularLocation>
        <location evidence="2 18">Mitochondrion inner membrane</location>
        <topology evidence="2 18">Multi-pass membrane protein</topology>
    </subcellularLocation>
</comment>
<reference evidence="20" key="1">
    <citation type="submission" date="2016-04" db="EMBL/GenBank/DDBJ databases">
        <title>Mitochondria of Scolytid beetles.</title>
        <authorList>
            <person name="Miller K."/>
            <person name="Linard B."/>
            <person name="Vogler A.P."/>
        </authorList>
    </citation>
    <scope>NUCLEOTIDE SEQUENCE</scope>
</reference>
<evidence type="ECO:0000313" key="20">
    <source>
        <dbReference type="EMBL" id="AOY39682.1"/>
    </source>
</evidence>
<comment type="function">
    <text evidence="1">Core subunit of the mitochondrial membrane respiratory chain NADH dehydrogenase (Complex I) that is believed to belong to the minimal assembly required for catalysis. Complex I functions in the transfer of electrons from NADH to the respiratory chain. The immediate electron acceptor for the enzyme is believed to be ubiquinone.</text>
</comment>
<proteinExistence type="inferred from homology"/>
<evidence type="ECO:0000256" key="1">
    <source>
        <dbReference type="ARBA" id="ARBA00003257"/>
    </source>
</evidence>
<keyword evidence="10 18" id="KW-1278">Translocase</keyword>
<dbReference type="EMBL" id="KX035184">
    <property type="protein sequence ID" value="AOY39682.1"/>
    <property type="molecule type" value="Genomic_DNA"/>
</dbReference>
<dbReference type="PRINTS" id="PR01436">
    <property type="entry name" value="NADHDHGNASE2"/>
</dbReference>
<evidence type="ECO:0000256" key="9">
    <source>
        <dbReference type="ARBA" id="ARBA00022792"/>
    </source>
</evidence>
<keyword evidence="6" id="KW-0813">Transport</keyword>
<dbReference type="InterPro" id="IPR050175">
    <property type="entry name" value="Complex_I_Subunit_2"/>
</dbReference>
<name>A0A343A554_9CUCU</name>
<feature type="transmembrane region" description="Helical" evidence="18">
    <location>
        <begin position="262"/>
        <end position="280"/>
    </location>
</feature>
<dbReference type="InterPro" id="IPR001750">
    <property type="entry name" value="ND/Mrp_TM"/>
</dbReference>
<dbReference type="GO" id="GO:0006120">
    <property type="term" value="P:mitochondrial electron transport, NADH to ubiquinone"/>
    <property type="evidence" value="ECO:0007669"/>
    <property type="project" value="InterPro"/>
</dbReference>
<evidence type="ECO:0000256" key="6">
    <source>
        <dbReference type="ARBA" id="ARBA00022448"/>
    </source>
</evidence>
<keyword evidence="12 18" id="KW-1133">Transmembrane helix</keyword>
<geneLocation type="mitochondrion" evidence="20"/>
<evidence type="ECO:0000256" key="15">
    <source>
        <dbReference type="ARBA" id="ARBA00023128"/>
    </source>
</evidence>
<evidence type="ECO:0000256" key="7">
    <source>
        <dbReference type="ARBA" id="ARBA00022660"/>
    </source>
</evidence>
<feature type="transmembrane region" description="Helical" evidence="18">
    <location>
        <begin position="301"/>
        <end position="322"/>
    </location>
</feature>
<comment type="function">
    <text evidence="18">Core subunit of the mitochondrial membrane respiratory chain NADH dehydrogenase (Complex I) which catalyzes electron transfer from NADH through the respiratory chain, using ubiquinone as an electron acceptor. Essential for the catalytic activity and assembly of complex I.</text>
</comment>
<dbReference type="PANTHER" id="PTHR46552">
    <property type="entry name" value="NADH-UBIQUINONE OXIDOREDUCTASE CHAIN 2"/>
    <property type="match status" value="1"/>
</dbReference>
<keyword evidence="16 18" id="KW-0472">Membrane</keyword>
<dbReference type="EC" id="7.1.1.2" evidence="4 18"/>
<evidence type="ECO:0000256" key="5">
    <source>
        <dbReference type="ARBA" id="ARBA00021008"/>
    </source>
</evidence>
<evidence type="ECO:0000259" key="19">
    <source>
        <dbReference type="Pfam" id="PF00361"/>
    </source>
</evidence>
<evidence type="ECO:0000256" key="8">
    <source>
        <dbReference type="ARBA" id="ARBA00022692"/>
    </source>
</evidence>
<keyword evidence="9 18" id="KW-0999">Mitochondrion inner membrane</keyword>
<keyword evidence="15 18" id="KW-0496">Mitochondrion</keyword>
<keyword evidence="7 18" id="KW-0679">Respiratory chain</keyword>
<comment type="catalytic activity">
    <reaction evidence="17 18">
        <text>a ubiquinone + NADH + 5 H(+)(in) = a ubiquinol + NAD(+) + 4 H(+)(out)</text>
        <dbReference type="Rhea" id="RHEA:29091"/>
        <dbReference type="Rhea" id="RHEA-COMP:9565"/>
        <dbReference type="Rhea" id="RHEA-COMP:9566"/>
        <dbReference type="ChEBI" id="CHEBI:15378"/>
        <dbReference type="ChEBI" id="CHEBI:16389"/>
        <dbReference type="ChEBI" id="CHEBI:17976"/>
        <dbReference type="ChEBI" id="CHEBI:57540"/>
        <dbReference type="ChEBI" id="CHEBI:57945"/>
        <dbReference type="EC" id="7.1.1.2"/>
    </reaction>
</comment>
<keyword evidence="13 18" id="KW-0520">NAD</keyword>
<feature type="transmembrane region" description="Helical" evidence="18">
    <location>
        <begin position="53"/>
        <end position="72"/>
    </location>
</feature>
<dbReference type="GO" id="GO:0005743">
    <property type="term" value="C:mitochondrial inner membrane"/>
    <property type="evidence" value="ECO:0007669"/>
    <property type="project" value="UniProtKB-SubCell"/>
</dbReference>
<dbReference type="PANTHER" id="PTHR46552:SF1">
    <property type="entry name" value="NADH-UBIQUINONE OXIDOREDUCTASE CHAIN 2"/>
    <property type="match status" value="1"/>
</dbReference>
<protein>
    <recommendedName>
        <fullName evidence="5 18">NADH-ubiquinone oxidoreductase chain 2</fullName>
        <ecNumber evidence="4 18">7.1.1.2</ecNumber>
    </recommendedName>
</protein>
<feature type="domain" description="NADH:quinone oxidoreductase/Mrp antiporter transmembrane" evidence="19">
    <location>
        <begin position="17"/>
        <end position="275"/>
    </location>
</feature>
<evidence type="ECO:0000256" key="2">
    <source>
        <dbReference type="ARBA" id="ARBA00004448"/>
    </source>
</evidence>
<evidence type="ECO:0000256" key="18">
    <source>
        <dbReference type="RuleBase" id="RU003403"/>
    </source>
</evidence>
<evidence type="ECO:0000256" key="3">
    <source>
        <dbReference type="ARBA" id="ARBA00007012"/>
    </source>
</evidence>
<evidence type="ECO:0000256" key="4">
    <source>
        <dbReference type="ARBA" id="ARBA00012944"/>
    </source>
</evidence>
<dbReference type="AlphaFoldDB" id="A0A343A554"/>
<evidence type="ECO:0000256" key="14">
    <source>
        <dbReference type="ARBA" id="ARBA00023075"/>
    </source>
</evidence>
<evidence type="ECO:0000256" key="12">
    <source>
        <dbReference type="ARBA" id="ARBA00022989"/>
    </source>
</evidence>
<evidence type="ECO:0000256" key="11">
    <source>
        <dbReference type="ARBA" id="ARBA00022982"/>
    </source>
</evidence>
<evidence type="ECO:0000256" key="16">
    <source>
        <dbReference type="ARBA" id="ARBA00023136"/>
    </source>
</evidence>
<keyword evidence="8 18" id="KW-0812">Transmembrane</keyword>
<evidence type="ECO:0000256" key="13">
    <source>
        <dbReference type="ARBA" id="ARBA00023027"/>
    </source>
</evidence>
<gene>
    <name evidence="20" type="primary">nad2</name>
</gene>
<dbReference type="InterPro" id="IPR003917">
    <property type="entry name" value="NADH_UbQ_OxRdtase_chain2"/>
</dbReference>
<evidence type="ECO:0000256" key="17">
    <source>
        <dbReference type="ARBA" id="ARBA00049551"/>
    </source>
</evidence>
<evidence type="ECO:0000256" key="10">
    <source>
        <dbReference type="ARBA" id="ARBA00022967"/>
    </source>
</evidence>
<comment type="similarity">
    <text evidence="3 18">Belongs to the complex I subunit 2 family.</text>
</comment>
<feature type="transmembrane region" description="Helical" evidence="18">
    <location>
        <begin position="140"/>
        <end position="159"/>
    </location>
</feature>
<dbReference type="GO" id="GO:0008137">
    <property type="term" value="F:NADH dehydrogenase (ubiquinone) activity"/>
    <property type="evidence" value="ECO:0007669"/>
    <property type="project" value="UniProtKB-EC"/>
</dbReference>
<feature type="transmembrane region" description="Helical" evidence="18">
    <location>
        <begin position="112"/>
        <end position="134"/>
    </location>
</feature>